<keyword evidence="1" id="KW-0963">Cytoplasm</keyword>
<dbReference type="OrthoDB" id="9799608at2"/>
<accession>A0A1A6G4U2</accession>
<sequence>MIKKAVKMKLYPGYEAEYLKRHNELWPEMRDMLAEHGARSYSIFLDPETNTLFGYLEIEDEEKWRHVPETAINQKWWVFMEDLMETNPDHSPVTVELKHVFDLYQQV</sequence>
<evidence type="ECO:0000256" key="5">
    <source>
        <dbReference type="NCBIfam" id="TIGR02625"/>
    </source>
</evidence>
<keyword evidence="4" id="KW-0684">Rhamnose metabolism</keyword>
<evidence type="ECO:0000256" key="1">
    <source>
        <dbReference type="ARBA" id="ARBA00022490"/>
    </source>
</evidence>
<dbReference type="EMBL" id="MSTR01000001">
    <property type="protein sequence ID" value="ONN44605.1"/>
    <property type="molecule type" value="Genomic_DNA"/>
</dbReference>
<evidence type="ECO:0000313" key="7">
    <source>
        <dbReference type="Proteomes" id="UP000189299"/>
    </source>
</evidence>
<dbReference type="PANTHER" id="PTHR34389">
    <property type="entry name" value="L-RHAMNOSE MUTAROTASE"/>
    <property type="match status" value="1"/>
</dbReference>
<dbReference type="GO" id="GO:0019301">
    <property type="term" value="P:rhamnose catabolic process"/>
    <property type="evidence" value="ECO:0007669"/>
    <property type="project" value="UniProtKB-UniRule"/>
</dbReference>
<dbReference type="InterPro" id="IPR011008">
    <property type="entry name" value="Dimeric_a/b-barrel"/>
</dbReference>
<evidence type="ECO:0000256" key="4">
    <source>
        <dbReference type="ARBA" id="ARBA00023308"/>
    </source>
</evidence>
<gene>
    <name evidence="6" type="ORF">BTN92_00290</name>
</gene>
<dbReference type="Proteomes" id="UP000189299">
    <property type="component" value="Unassembled WGS sequence"/>
</dbReference>
<dbReference type="EC" id="5.1.3.32" evidence="5"/>
<keyword evidence="3" id="KW-0119">Carbohydrate metabolism</keyword>
<evidence type="ECO:0000313" key="6">
    <source>
        <dbReference type="EMBL" id="ONN44605.1"/>
    </source>
</evidence>
<dbReference type="InterPro" id="IPR008000">
    <property type="entry name" value="Rham/fucose_mutarotase"/>
</dbReference>
<organism evidence="6 7">
    <name type="scientific">Enterococcus mundtii</name>
    <dbReference type="NCBI Taxonomy" id="53346"/>
    <lineage>
        <taxon>Bacteria</taxon>
        <taxon>Bacillati</taxon>
        <taxon>Bacillota</taxon>
        <taxon>Bacilli</taxon>
        <taxon>Lactobacillales</taxon>
        <taxon>Enterococcaceae</taxon>
        <taxon>Enterococcus</taxon>
    </lineage>
</organism>
<proteinExistence type="inferred from homology"/>
<dbReference type="NCBIfam" id="TIGR02625">
    <property type="entry name" value="YiiL_rotase"/>
    <property type="match status" value="1"/>
</dbReference>
<dbReference type="PANTHER" id="PTHR34389:SF2">
    <property type="entry name" value="L-RHAMNOSE MUTAROTASE"/>
    <property type="match status" value="1"/>
</dbReference>
<reference evidence="6 7" key="1">
    <citation type="submission" date="2016-12" db="EMBL/GenBank/DDBJ databases">
        <authorList>
            <person name="Song W.-J."/>
            <person name="Kurnit D.M."/>
        </authorList>
    </citation>
    <scope>NUCLEOTIDE SEQUENCE [LARGE SCALE GENOMIC DNA]</scope>
    <source>
        <strain evidence="6 7">CGB1038-1_S1</strain>
    </source>
</reference>
<dbReference type="AlphaFoldDB" id="A0A1A6G4U2"/>
<dbReference type="STRING" id="53346.A5802_001797"/>
<protein>
    <recommendedName>
        <fullName evidence="5">L-rhamnose mutarotase</fullName>
        <ecNumber evidence="5">5.1.3.32</ecNumber>
    </recommendedName>
</protein>
<evidence type="ECO:0000256" key="2">
    <source>
        <dbReference type="ARBA" id="ARBA00023235"/>
    </source>
</evidence>
<name>A0A1A6G4U2_ENTMU</name>
<dbReference type="GO" id="GO:0062192">
    <property type="term" value="F:L-rhamnose mutarotase activity"/>
    <property type="evidence" value="ECO:0007669"/>
    <property type="project" value="UniProtKB-UniRule"/>
</dbReference>
<keyword evidence="2" id="KW-0413">Isomerase</keyword>
<dbReference type="Pfam" id="PF05336">
    <property type="entry name" value="rhaM"/>
    <property type="match status" value="1"/>
</dbReference>
<comment type="caution">
    <text evidence="6">The sequence shown here is derived from an EMBL/GenBank/DDBJ whole genome shotgun (WGS) entry which is preliminary data.</text>
</comment>
<dbReference type="InterPro" id="IPR013448">
    <property type="entry name" value="L-rhamnose_mutarotase"/>
</dbReference>
<dbReference type="HAMAP" id="MF_01663">
    <property type="entry name" value="L_rham_rotase"/>
    <property type="match status" value="1"/>
</dbReference>
<evidence type="ECO:0000256" key="3">
    <source>
        <dbReference type="ARBA" id="ARBA00023277"/>
    </source>
</evidence>
<dbReference type="SUPFAM" id="SSF54909">
    <property type="entry name" value="Dimeric alpha+beta barrel"/>
    <property type="match status" value="1"/>
</dbReference>
<dbReference type="Gene3D" id="3.30.70.100">
    <property type="match status" value="1"/>
</dbReference>
<dbReference type="RefSeq" id="WP_019723905.1">
    <property type="nucleotide sequence ID" value="NZ_CABMMO010000001.1"/>
</dbReference>
<dbReference type="GO" id="GO:0005737">
    <property type="term" value="C:cytoplasm"/>
    <property type="evidence" value="ECO:0007669"/>
    <property type="project" value="InterPro"/>
</dbReference>